<dbReference type="PANTHER" id="PTHR10434">
    <property type="entry name" value="1-ACYL-SN-GLYCEROL-3-PHOSPHATE ACYLTRANSFERASE"/>
    <property type="match status" value="1"/>
</dbReference>
<name>A0A1T4X0R1_9CLOT</name>
<evidence type="ECO:0000256" key="2">
    <source>
        <dbReference type="ARBA" id="ARBA00023315"/>
    </source>
</evidence>
<proteinExistence type="predicted"/>
<accession>A0A1T4X0R1</accession>
<dbReference type="SUPFAM" id="SSF69593">
    <property type="entry name" value="Glycerol-3-phosphate (1)-acyltransferase"/>
    <property type="match status" value="1"/>
</dbReference>
<reference evidence="5" key="1">
    <citation type="submission" date="2017-02" db="EMBL/GenBank/DDBJ databases">
        <authorList>
            <person name="Varghese N."/>
            <person name="Submissions S."/>
        </authorList>
    </citation>
    <scope>NUCLEOTIDE SEQUENCE [LARGE SCALE GENOMIC DNA]</scope>
    <source>
        <strain evidence="5">USBA 833</strain>
    </source>
</reference>
<keyword evidence="5" id="KW-1185">Reference proteome</keyword>
<dbReference type="Pfam" id="PF01553">
    <property type="entry name" value="Acyltransferase"/>
    <property type="match status" value="1"/>
</dbReference>
<gene>
    <name evidence="4" type="ORF">SAMN05443428_10551</name>
</gene>
<dbReference type="RefSeq" id="WP_078695875.1">
    <property type="nucleotide sequence ID" value="NZ_FUYH01000005.1"/>
</dbReference>
<evidence type="ECO:0000256" key="1">
    <source>
        <dbReference type="ARBA" id="ARBA00022679"/>
    </source>
</evidence>
<dbReference type="GO" id="GO:0006654">
    <property type="term" value="P:phosphatidic acid biosynthetic process"/>
    <property type="evidence" value="ECO:0007669"/>
    <property type="project" value="TreeGrafter"/>
</dbReference>
<dbReference type="PANTHER" id="PTHR10434:SF40">
    <property type="entry name" value="1-ACYL-SN-GLYCEROL-3-PHOSPHATE ACYLTRANSFERASE"/>
    <property type="match status" value="1"/>
</dbReference>
<sequence>MIFYNFAKYLMWILFHLIYRVEVVGTENIPKDEGVIICPNHFAFGDPVVVGITCPRQVRYMAKKELFKNPFVRIILKGLGAYPVKRGEADLNAIKMTLKLLKDKKIVGLFPEGTRVKTGKFGQANPGVAMLSIKSGKAVIPTLITGSYRLFSKIKVQYGQPIDFTKYKKEKMTNDDYFELSQMVIQKLYELKGE</sequence>
<organism evidence="4 5">
    <name type="scientific">Caloramator quimbayensis</name>
    <dbReference type="NCBI Taxonomy" id="1147123"/>
    <lineage>
        <taxon>Bacteria</taxon>
        <taxon>Bacillati</taxon>
        <taxon>Bacillota</taxon>
        <taxon>Clostridia</taxon>
        <taxon>Eubacteriales</taxon>
        <taxon>Clostridiaceae</taxon>
        <taxon>Caloramator</taxon>
    </lineage>
</organism>
<keyword evidence="1 4" id="KW-0808">Transferase</keyword>
<dbReference type="SMART" id="SM00563">
    <property type="entry name" value="PlsC"/>
    <property type="match status" value="1"/>
</dbReference>
<dbReference type="CDD" id="cd07989">
    <property type="entry name" value="LPLAT_AGPAT-like"/>
    <property type="match status" value="1"/>
</dbReference>
<dbReference type="OrthoDB" id="9803035at2"/>
<dbReference type="InterPro" id="IPR002123">
    <property type="entry name" value="Plipid/glycerol_acylTrfase"/>
</dbReference>
<dbReference type="EMBL" id="FUYH01000005">
    <property type="protein sequence ID" value="SKA83192.1"/>
    <property type="molecule type" value="Genomic_DNA"/>
</dbReference>
<dbReference type="STRING" id="1147123.SAMN05443428_10551"/>
<evidence type="ECO:0000313" key="5">
    <source>
        <dbReference type="Proteomes" id="UP000190105"/>
    </source>
</evidence>
<evidence type="ECO:0000259" key="3">
    <source>
        <dbReference type="SMART" id="SM00563"/>
    </source>
</evidence>
<dbReference type="AlphaFoldDB" id="A0A1T4X0R1"/>
<keyword evidence="2 4" id="KW-0012">Acyltransferase</keyword>
<protein>
    <submittedName>
        <fullName evidence="4">1-acyl-sn-glycerol-3-phosphate acyltransferase</fullName>
    </submittedName>
</protein>
<dbReference type="Proteomes" id="UP000190105">
    <property type="component" value="Unassembled WGS sequence"/>
</dbReference>
<evidence type="ECO:0000313" key="4">
    <source>
        <dbReference type="EMBL" id="SKA83192.1"/>
    </source>
</evidence>
<feature type="domain" description="Phospholipid/glycerol acyltransferase" evidence="3">
    <location>
        <begin position="35"/>
        <end position="147"/>
    </location>
</feature>
<dbReference type="GO" id="GO:0003841">
    <property type="term" value="F:1-acylglycerol-3-phosphate O-acyltransferase activity"/>
    <property type="evidence" value="ECO:0007669"/>
    <property type="project" value="TreeGrafter"/>
</dbReference>